<reference evidence="4" key="1">
    <citation type="submission" date="2018-11" db="EMBL/GenBank/DDBJ databases">
        <authorList>
            <person name="Alioto T."/>
            <person name="Alioto T."/>
        </authorList>
    </citation>
    <scope>NUCLEOTIDE SEQUENCE</scope>
</reference>
<keyword evidence="1" id="KW-0238">DNA-binding</keyword>
<dbReference type="GO" id="GO:0015074">
    <property type="term" value="P:DNA integration"/>
    <property type="evidence" value="ECO:0007669"/>
    <property type="project" value="InterPro"/>
</dbReference>
<organism evidence="4 5">
    <name type="scientific">Mytilus galloprovincialis</name>
    <name type="common">Mediterranean mussel</name>
    <dbReference type="NCBI Taxonomy" id="29158"/>
    <lineage>
        <taxon>Eukaryota</taxon>
        <taxon>Metazoa</taxon>
        <taxon>Spiralia</taxon>
        <taxon>Lophotrochozoa</taxon>
        <taxon>Mollusca</taxon>
        <taxon>Bivalvia</taxon>
        <taxon>Autobranchia</taxon>
        <taxon>Pteriomorphia</taxon>
        <taxon>Mytilida</taxon>
        <taxon>Mytiloidea</taxon>
        <taxon>Mytilidae</taxon>
        <taxon>Mytilinae</taxon>
        <taxon>Mytilus</taxon>
    </lineage>
</organism>
<dbReference type="AlphaFoldDB" id="A0A8B6DTU0"/>
<feature type="transmembrane region" description="Helical" evidence="3">
    <location>
        <begin position="111"/>
        <end position="128"/>
    </location>
</feature>
<keyword evidence="5" id="KW-1185">Reference proteome</keyword>
<evidence type="ECO:0000313" key="5">
    <source>
        <dbReference type="Proteomes" id="UP000596742"/>
    </source>
</evidence>
<dbReference type="SUPFAM" id="SSF52266">
    <property type="entry name" value="SGNH hydrolase"/>
    <property type="match status" value="1"/>
</dbReference>
<dbReference type="InterPro" id="IPR036514">
    <property type="entry name" value="SGNH_hydro_sf"/>
</dbReference>
<comment type="caution">
    <text evidence="4">The sequence shown here is derived from an EMBL/GenBank/DDBJ whole genome shotgun (WGS) entry which is preliminary data.</text>
</comment>
<name>A0A8B6DTU0_MYTGA</name>
<accession>A0A8B6DTU0</accession>
<protein>
    <recommendedName>
        <fullName evidence="6">Tyr recombinase domain-containing protein</fullName>
    </recommendedName>
</protein>
<evidence type="ECO:0000256" key="1">
    <source>
        <dbReference type="ARBA" id="ARBA00023125"/>
    </source>
</evidence>
<dbReference type="Gene3D" id="3.40.50.1110">
    <property type="entry name" value="SGNH hydrolase"/>
    <property type="match status" value="1"/>
</dbReference>
<dbReference type="CDD" id="cd09275">
    <property type="entry name" value="RNase_HI_RT_DIRS1"/>
    <property type="match status" value="1"/>
</dbReference>
<dbReference type="Gene3D" id="1.10.150.130">
    <property type="match status" value="1"/>
</dbReference>
<dbReference type="InterPro" id="IPR011010">
    <property type="entry name" value="DNA_brk_join_enz"/>
</dbReference>
<dbReference type="PANTHER" id="PTHR34605">
    <property type="entry name" value="PHAGE_INTEGRASE DOMAIN-CONTAINING PROTEIN"/>
    <property type="match status" value="1"/>
</dbReference>
<dbReference type="InterPro" id="IPR052925">
    <property type="entry name" value="Phage_Integrase-like_Recomb"/>
</dbReference>
<evidence type="ECO:0008006" key="6">
    <source>
        <dbReference type="Google" id="ProtNLM"/>
    </source>
</evidence>
<keyword evidence="3" id="KW-1133">Transmembrane helix</keyword>
<dbReference type="InterPro" id="IPR013762">
    <property type="entry name" value="Integrase-like_cat_sf"/>
</dbReference>
<dbReference type="Gene3D" id="1.10.443.10">
    <property type="entry name" value="Intergrase catalytic core"/>
    <property type="match status" value="1"/>
</dbReference>
<dbReference type="SUPFAM" id="SSF56349">
    <property type="entry name" value="DNA breaking-rejoining enzymes"/>
    <property type="match status" value="1"/>
</dbReference>
<dbReference type="GO" id="GO:0006310">
    <property type="term" value="P:DNA recombination"/>
    <property type="evidence" value="ECO:0007669"/>
    <property type="project" value="UniProtKB-KW"/>
</dbReference>
<proteinExistence type="predicted"/>
<sequence>MAFCSRAITSSRAFLRRFYDVIGSIKNKKPFYSIRINNDLREDAKIWLIFLEHFNGDCYLSENTWITNETLHLYTDSCGNSDLGCGAYFDGKWAQYKWPEAWSNMPIMRDITFLELVPIVLAMFIWASNFQNRKILFRIDNMALVSIINKRTAKSKRVMAFIRPLVLFTMQHNIQFKAQHIDGCKNEIADSISRFQLKRFRGRVGSRKQPRRVQRFDIESETNRLINCSLAPNTIQAYQRALNALAKFRDSFDLDHSFPIPLNHITQFIAYMSCLDMAPSTVKCYISAISFYNKINNYEDMSQLFVVRKMIDGMARSKLKRPDSRLPITLDLLKNIIKILPAFCSSRYEAVLFSSAFSMGFFAFLRVGEMTTACGREGSNHAIKIENVEVTNHNIKIYLASSKTDQLGRGTFIFVARQSDVGICPVKLLQEYLKIRPRISGQLYCHFDGSPMTRYQFSGILKQALGYIGFDQSKYGTHSFRIGSATSATMLGQEVSVWIVGSSLIRNAFVHARSRTGGVNLGLHRIGVKIWWQGYGGMGLKDLESTIKRLMKYEKAPKYLVLHIAGNDLGKTKLGFLRNEIKATLEKVQSYLPNSSIVWSQILPRTNWRHSISQDSMMACRIRINSAIASFVLKNGGHYIKYPDILPNSTFLKEDGVHLTDLGNDIFLNNLQGALEMFICSGSYTYPDTFWY</sequence>
<dbReference type="EMBL" id="UYJE01003989">
    <property type="protein sequence ID" value="VDI23978.1"/>
    <property type="molecule type" value="Genomic_DNA"/>
</dbReference>
<evidence type="ECO:0000313" key="4">
    <source>
        <dbReference type="EMBL" id="VDI23978.1"/>
    </source>
</evidence>
<dbReference type="PANTHER" id="PTHR34605:SF3">
    <property type="entry name" value="P CELL-TYPE AGGLUTINATION PROTEIN MAP4-LIKE-RELATED"/>
    <property type="match status" value="1"/>
</dbReference>
<dbReference type="SUPFAM" id="SSF47823">
    <property type="entry name" value="lambda integrase-like, N-terminal domain"/>
    <property type="match status" value="1"/>
</dbReference>
<dbReference type="GO" id="GO:0003677">
    <property type="term" value="F:DNA binding"/>
    <property type="evidence" value="ECO:0007669"/>
    <property type="project" value="UniProtKB-KW"/>
</dbReference>
<evidence type="ECO:0000256" key="3">
    <source>
        <dbReference type="SAM" id="Phobius"/>
    </source>
</evidence>
<dbReference type="OrthoDB" id="6110137at2759"/>
<dbReference type="InterPro" id="IPR010998">
    <property type="entry name" value="Integrase_recombinase_N"/>
</dbReference>
<dbReference type="Proteomes" id="UP000596742">
    <property type="component" value="Unassembled WGS sequence"/>
</dbReference>
<keyword evidence="3" id="KW-0812">Transmembrane</keyword>
<evidence type="ECO:0000256" key="2">
    <source>
        <dbReference type="ARBA" id="ARBA00023172"/>
    </source>
</evidence>
<gene>
    <name evidence="4" type="ORF">MGAL_10B093744</name>
</gene>
<keyword evidence="2" id="KW-0233">DNA recombination</keyword>
<keyword evidence="3" id="KW-0472">Membrane</keyword>